<feature type="compositionally biased region" description="Basic residues" evidence="1">
    <location>
        <begin position="143"/>
        <end position="155"/>
    </location>
</feature>
<dbReference type="Proteomes" id="UP001153555">
    <property type="component" value="Unassembled WGS sequence"/>
</dbReference>
<accession>A0A9N7N891</accession>
<dbReference type="OrthoDB" id="1740536at2759"/>
<organism evidence="2 3">
    <name type="scientific">Striga hermonthica</name>
    <name type="common">Purple witchweed</name>
    <name type="synonym">Buchnera hermonthica</name>
    <dbReference type="NCBI Taxonomy" id="68872"/>
    <lineage>
        <taxon>Eukaryota</taxon>
        <taxon>Viridiplantae</taxon>
        <taxon>Streptophyta</taxon>
        <taxon>Embryophyta</taxon>
        <taxon>Tracheophyta</taxon>
        <taxon>Spermatophyta</taxon>
        <taxon>Magnoliopsida</taxon>
        <taxon>eudicotyledons</taxon>
        <taxon>Gunneridae</taxon>
        <taxon>Pentapetalae</taxon>
        <taxon>asterids</taxon>
        <taxon>lamiids</taxon>
        <taxon>Lamiales</taxon>
        <taxon>Orobanchaceae</taxon>
        <taxon>Buchnereae</taxon>
        <taxon>Striga</taxon>
    </lineage>
</organism>
<dbReference type="AlphaFoldDB" id="A0A9N7N891"/>
<protein>
    <submittedName>
        <fullName evidence="2">Uncharacterized protein</fullName>
    </submittedName>
</protein>
<comment type="caution">
    <text evidence="2">The sequence shown here is derived from an EMBL/GenBank/DDBJ whole genome shotgun (WGS) entry which is preliminary data.</text>
</comment>
<feature type="compositionally biased region" description="Basic and acidic residues" evidence="1">
    <location>
        <begin position="126"/>
        <end position="139"/>
    </location>
</feature>
<reference evidence="2" key="1">
    <citation type="submission" date="2019-12" db="EMBL/GenBank/DDBJ databases">
        <authorList>
            <person name="Scholes J."/>
        </authorList>
    </citation>
    <scope>NUCLEOTIDE SEQUENCE</scope>
</reference>
<feature type="non-terminal residue" evidence="2">
    <location>
        <position position="255"/>
    </location>
</feature>
<evidence type="ECO:0000313" key="2">
    <source>
        <dbReference type="EMBL" id="CAA0828927.1"/>
    </source>
</evidence>
<keyword evidence="3" id="KW-1185">Reference proteome</keyword>
<name>A0A9N7N891_STRHE</name>
<sequence>TSIPSTLDVTPQSTVTRIADDAPEQVVPRRSGRVVRQPERFMGLGESSEAVPDVLESDPWTYNEALQDRDAESWQKAMKSEIESLRAGPCQTSLAKTPARSYEDVLKRCRKYINLEEKEMEFAKLEGVARPEPKKEKSLQRGRSPRRNSPKRSGQKRASPQRESRDSKREKRDEWQRRPMLFERQRYHTFTPLRKDMTEVLEAMEQKMSSEDVTWPKTRFTGPIRPRSIIYCRFHRDYGHTTENCRHLKDEIERL</sequence>
<feature type="compositionally biased region" description="Basic and acidic residues" evidence="1">
    <location>
        <begin position="160"/>
        <end position="177"/>
    </location>
</feature>
<dbReference type="EMBL" id="CACSLK010027758">
    <property type="protein sequence ID" value="CAA0828927.1"/>
    <property type="molecule type" value="Genomic_DNA"/>
</dbReference>
<evidence type="ECO:0000313" key="3">
    <source>
        <dbReference type="Proteomes" id="UP001153555"/>
    </source>
</evidence>
<proteinExistence type="predicted"/>
<gene>
    <name evidence="2" type="ORF">SHERM_24548</name>
</gene>
<feature type="non-terminal residue" evidence="2">
    <location>
        <position position="1"/>
    </location>
</feature>
<evidence type="ECO:0000256" key="1">
    <source>
        <dbReference type="SAM" id="MobiDB-lite"/>
    </source>
</evidence>
<feature type="region of interest" description="Disordered" evidence="1">
    <location>
        <begin position="126"/>
        <end position="177"/>
    </location>
</feature>